<dbReference type="GO" id="GO:0010032">
    <property type="term" value="P:meiotic chromosome condensation"/>
    <property type="evidence" value="ECO:0007669"/>
    <property type="project" value="TreeGrafter"/>
</dbReference>
<dbReference type="GO" id="GO:0007076">
    <property type="term" value="P:mitotic chromosome condensation"/>
    <property type="evidence" value="ECO:0007669"/>
    <property type="project" value="InterPro"/>
</dbReference>
<dbReference type="AlphaFoldDB" id="A0A1B6LVS8"/>
<dbReference type="EMBL" id="GEBQ01012185">
    <property type="protein sequence ID" value="JAT27792.1"/>
    <property type="molecule type" value="Transcribed_RNA"/>
</dbReference>
<evidence type="ECO:0000256" key="1">
    <source>
        <dbReference type="SAM" id="MobiDB-lite"/>
    </source>
</evidence>
<name>A0A1B6LVS8_9HEMI</name>
<evidence type="ECO:0008006" key="3">
    <source>
        <dbReference type="Google" id="ProtNLM"/>
    </source>
</evidence>
<proteinExistence type="predicted"/>
<organism evidence="2">
    <name type="scientific">Graphocephala atropunctata</name>
    <dbReference type="NCBI Taxonomy" id="36148"/>
    <lineage>
        <taxon>Eukaryota</taxon>
        <taxon>Metazoa</taxon>
        <taxon>Ecdysozoa</taxon>
        <taxon>Arthropoda</taxon>
        <taxon>Hexapoda</taxon>
        <taxon>Insecta</taxon>
        <taxon>Pterygota</taxon>
        <taxon>Neoptera</taxon>
        <taxon>Paraneoptera</taxon>
        <taxon>Hemiptera</taxon>
        <taxon>Auchenorrhyncha</taxon>
        <taxon>Membracoidea</taxon>
        <taxon>Cicadellidae</taxon>
        <taxon>Cicadellinae</taxon>
        <taxon>Cicadellini</taxon>
        <taxon>Graphocephala</taxon>
    </lineage>
</organism>
<dbReference type="PANTHER" id="PTHR14222">
    <property type="entry name" value="CONDENSIN"/>
    <property type="match status" value="1"/>
</dbReference>
<sequence>MDVYDLFSKFELDLLPRDWVKSLWEDDFSEAVDLPAEYEMFLENTDISELMSTASSFIREWLETADNTFSAANRKSSSLNRSSVNTSTVDSKSWQNLISNNVQHKALVALLSIFIVRGKTEKQFEVKCLGLIATDFYLMLLAIPGSQVFHIFNPILYSHAVENLKICSVLSRTSGSSKPAPKKRRGKHHDDDDYDEEEESDDEGDLLPSDRSKVVKLLNIVLTDLLFTLRRFQLKGQDDSLLITIQILILITRLEHSSASLFSKSPPQNSPSYLAYKAYKILIDLGCPEHGDVENTVMFIMREMMSGFLIFDQKGLKLTPKEAVVIKDHSVSFVRNLLTYLKDPAFKGVYTLIQHIIVKIPDKADLRTKGVQVVIELLDVLPYSLYSHTVVWIMSLCHSEHVKHRITGLEIVTKLLYGNERNLDSPLKPFHPLKKTAKKIKGSEEDDEDEDDGGAILTQQPDFSTTKFLLGTIFSRFKDVSSTVKAKALAILANLVSSNNKNMRHEMESIF</sequence>
<feature type="compositionally biased region" description="Acidic residues" evidence="1">
    <location>
        <begin position="192"/>
        <end position="205"/>
    </location>
</feature>
<dbReference type="PANTHER" id="PTHR14222:SF1">
    <property type="entry name" value="CONDENSIN-2 COMPLEX SUBUNIT D3"/>
    <property type="match status" value="1"/>
</dbReference>
<dbReference type="GO" id="GO:0042393">
    <property type="term" value="F:histone binding"/>
    <property type="evidence" value="ECO:0007669"/>
    <property type="project" value="TreeGrafter"/>
</dbReference>
<dbReference type="GO" id="GO:0000779">
    <property type="term" value="C:condensed chromosome, centromeric region"/>
    <property type="evidence" value="ECO:0007669"/>
    <property type="project" value="TreeGrafter"/>
</dbReference>
<reference evidence="2" key="1">
    <citation type="submission" date="2015-11" db="EMBL/GenBank/DDBJ databases">
        <title>De novo transcriptome assembly of four potential Pierce s Disease insect vectors from Arizona vineyards.</title>
        <authorList>
            <person name="Tassone E.E."/>
        </authorList>
    </citation>
    <scope>NUCLEOTIDE SEQUENCE</scope>
</reference>
<feature type="region of interest" description="Disordered" evidence="1">
    <location>
        <begin position="172"/>
        <end position="207"/>
    </location>
</feature>
<feature type="compositionally biased region" description="Acidic residues" evidence="1">
    <location>
        <begin position="444"/>
        <end position="453"/>
    </location>
</feature>
<feature type="non-terminal residue" evidence="2">
    <location>
        <position position="511"/>
    </location>
</feature>
<protein>
    <recommendedName>
        <fullName evidence="3">Condensin complex subunit 1 C-terminal domain-containing protein</fullName>
    </recommendedName>
</protein>
<dbReference type="SUPFAM" id="SSF48371">
    <property type="entry name" value="ARM repeat"/>
    <property type="match status" value="1"/>
</dbReference>
<accession>A0A1B6LVS8</accession>
<dbReference type="InterPro" id="IPR026971">
    <property type="entry name" value="CND1/NCAPD3"/>
</dbReference>
<dbReference type="InterPro" id="IPR016024">
    <property type="entry name" value="ARM-type_fold"/>
</dbReference>
<gene>
    <name evidence="2" type="ORF">g.14873</name>
</gene>
<feature type="region of interest" description="Disordered" evidence="1">
    <location>
        <begin position="438"/>
        <end position="458"/>
    </location>
</feature>
<evidence type="ECO:0000313" key="2">
    <source>
        <dbReference type="EMBL" id="JAT27792.1"/>
    </source>
</evidence>
<dbReference type="GO" id="GO:0000796">
    <property type="term" value="C:condensin complex"/>
    <property type="evidence" value="ECO:0007669"/>
    <property type="project" value="TreeGrafter"/>
</dbReference>